<dbReference type="InterPro" id="IPR000326">
    <property type="entry name" value="PAP2/HPO"/>
</dbReference>
<gene>
    <name evidence="4" type="ORF">NP048_10985</name>
</gene>
<dbReference type="SMART" id="SM00014">
    <property type="entry name" value="acidPPc"/>
    <property type="match status" value="1"/>
</dbReference>
<feature type="transmembrane region" description="Helical" evidence="2">
    <location>
        <begin position="143"/>
        <end position="161"/>
    </location>
</feature>
<feature type="transmembrane region" description="Helical" evidence="2">
    <location>
        <begin position="168"/>
        <end position="189"/>
    </location>
</feature>
<organism evidence="4 5">
    <name type="scientific">Cellulomonas xiejunii</name>
    <dbReference type="NCBI Taxonomy" id="2968083"/>
    <lineage>
        <taxon>Bacteria</taxon>
        <taxon>Bacillati</taxon>
        <taxon>Actinomycetota</taxon>
        <taxon>Actinomycetes</taxon>
        <taxon>Micrococcales</taxon>
        <taxon>Cellulomonadaceae</taxon>
        <taxon>Cellulomonas</taxon>
    </lineage>
</organism>
<dbReference type="PANTHER" id="PTHR14969:SF13">
    <property type="entry name" value="AT30094P"/>
    <property type="match status" value="1"/>
</dbReference>
<dbReference type="Pfam" id="PF01569">
    <property type="entry name" value="PAP2"/>
    <property type="match status" value="1"/>
</dbReference>
<feature type="domain" description="Phosphatidic acid phosphatase type 2/haloperoxidase" evidence="3">
    <location>
        <begin position="98"/>
        <end position="210"/>
    </location>
</feature>
<dbReference type="CDD" id="cd03392">
    <property type="entry name" value="PAP2_like_2"/>
    <property type="match status" value="1"/>
</dbReference>
<dbReference type="InterPro" id="IPR036938">
    <property type="entry name" value="PAP2/HPO_sf"/>
</dbReference>
<proteinExistence type="predicted"/>
<dbReference type="Gene3D" id="1.20.144.10">
    <property type="entry name" value="Phosphatidic acid phosphatase type 2/haloperoxidase"/>
    <property type="match status" value="1"/>
</dbReference>
<evidence type="ECO:0000313" key="5">
    <source>
        <dbReference type="Proteomes" id="UP001316384"/>
    </source>
</evidence>
<protein>
    <submittedName>
        <fullName evidence="4">Phosphatase PAP2 family protein</fullName>
    </submittedName>
</protein>
<name>A0ABY5KIM7_9CELL</name>
<dbReference type="Proteomes" id="UP001316384">
    <property type="component" value="Chromosome"/>
</dbReference>
<feature type="transmembrane region" description="Helical" evidence="2">
    <location>
        <begin position="98"/>
        <end position="115"/>
    </location>
</feature>
<feature type="compositionally biased region" description="Pro residues" evidence="1">
    <location>
        <begin position="228"/>
        <end position="238"/>
    </location>
</feature>
<feature type="transmembrane region" description="Helical" evidence="2">
    <location>
        <begin position="12"/>
        <end position="32"/>
    </location>
</feature>
<evidence type="ECO:0000256" key="2">
    <source>
        <dbReference type="SAM" id="Phobius"/>
    </source>
</evidence>
<keyword evidence="5" id="KW-1185">Reference proteome</keyword>
<feature type="transmembrane region" description="Helical" evidence="2">
    <location>
        <begin position="195"/>
        <end position="213"/>
    </location>
</feature>
<evidence type="ECO:0000259" key="3">
    <source>
        <dbReference type="SMART" id="SM00014"/>
    </source>
</evidence>
<dbReference type="SUPFAM" id="SSF48317">
    <property type="entry name" value="Acid phosphatase/Vanadium-dependent haloperoxidase"/>
    <property type="match status" value="1"/>
</dbReference>
<evidence type="ECO:0000313" key="4">
    <source>
        <dbReference type="EMBL" id="UUI70339.1"/>
    </source>
</evidence>
<sequence>MLVEPARRQALLRAAALGAAVTVPVVVLAVVVRGESGAVVRFDESTVLAATDLTRTSDGLRAALVVWQEVFTARWVNLLVVPAVCVWAWRRHGLRDRAVWCAVTIGVGWVLQAAAKGLVQRARPVVEDAVAHAPGSSFPSGHAANTTIVAVALTVLVWPLLGRTGRVVAPVTAATLVVLTAANRVLLGVHHPSDVVAGTLLGLAIVGASYVGWRRSVPDDLDDTGHCPDPPPAGRPTP</sequence>
<dbReference type="EMBL" id="CP101987">
    <property type="protein sequence ID" value="UUI70339.1"/>
    <property type="molecule type" value="Genomic_DNA"/>
</dbReference>
<feature type="region of interest" description="Disordered" evidence="1">
    <location>
        <begin position="219"/>
        <end position="238"/>
    </location>
</feature>
<reference evidence="4 5" key="1">
    <citation type="submission" date="2022-07" db="EMBL/GenBank/DDBJ databases">
        <title>Novel species in genus cellulomonas.</title>
        <authorList>
            <person name="Ye L."/>
        </authorList>
    </citation>
    <scope>NUCLEOTIDE SEQUENCE [LARGE SCALE GENOMIC DNA]</scope>
    <source>
        <strain evidence="5">zg-B89</strain>
    </source>
</reference>
<keyword evidence="2" id="KW-0472">Membrane</keyword>
<accession>A0ABY5KIM7</accession>
<dbReference type="PANTHER" id="PTHR14969">
    <property type="entry name" value="SPHINGOSINE-1-PHOSPHATE PHOSPHOHYDROLASE"/>
    <property type="match status" value="1"/>
</dbReference>
<evidence type="ECO:0000256" key="1">
    <source>
        <dbReference type="SAM" id="MobiDB-lite"/>
    </source>
</evidence>
<keyword evidence="2" id="KW-0812">Transmembrane</keyword>
<keyword evidence="2" id="KW-1133">Transmembrane helix</keyword>
<dbReference type="RefSeq" id="WP_227575648.1">
    <property type="nucleotide sequence ID" value="NZ_CP101987.1"/>
</dbReference>